<keyword evidence="3 6" id="KW-0347">Helicase</keyword>
<feature type="compositionally biased region" description="Acidic residues" evidence="8">
    <location>
        <begin position="511"/>
        <end position="524"/>
    </location>
</feature>
<evidence type="ECO:0000256" key="7">
    <source>
        <dbReference type="RuleBase" id="RU365068"/>
    </source>
</evidence>
<proteinExistence type="inferred from homology"/>
<keyword evidence="12" id="KW-1185">Reference proteome</keyword>
<evidence type="ECO:0000256" key="5">
    <source>
        <dbReference type="ARBA" id="ARBA00022884"/>
    </source>
</evidence>
<dbReference type="SMART" id="SM00487">
    <property type="entry name" value="DEXDc"/>
    <property type="match status" value="1"/>
</dbReference>
<reference evidence="11" key="1">
    <citation type="journal article" date="2023" name="Nat. Microbiol.">
        <title>Babesia duncani multi-omics identifies virulence factors and drug targets.</title>
        <authorList>
            <person name="Singh P."/>
            <person name="Lonardi S."/>
            <person name="Liang Q."/>
            <person name="Vydyam P."/>
            <person name="Khabirova E."/>
            <person name="Fang T."/>
            <person name="Gihaz S."/>
            <person name="Thekkiniath J."/>
            <person name="Munshi M."/>
            <person name="Abel S."/>
            <person name="Ciampossin L."/>
            <person name="Batugedara G."/>
            <person name="Gupta M."/>
            <person name="Lu X.M."/>
            <person name="Lenz T."/>
            <person name="Chakravarty S."/>
            <person name="Cornillot E."/>
            <person name="Hu Y."/>
            <person name="Ma W."/>
            <person name="Gonzalez L.M."/>
            <person name="Sanchez S."/>
            <person name="Estrada K."/>
            <person name="Sanchez-Flores A."/>
            <person name="Montero E."/>
            <person name="Harb O.S."/>
            <person name="Le Roch K.G."/>
            <person name="Mamoun C.B."/>
        </authorList>
    </citation>
    <scope>NUCLEOTIDE SEQUENCE</scope>
    <source>
        <strain evidence="11">WA1</strain>
    </source>
</reference>
<evidence type="ECO:0000313" key="11">
    <source>
        <dbReference type="EMBL" id="KAK2195595.1"/>
    </source>
</evidence>
<evidence type="ECO:0000256" key="8">
    <source>
        <dbReference type="SAM" id="MobiDB-lite"/>
    </source>
</evidence>
<gene>
    <name evidence="11" type="ORF">BdWA1_003272</name>
</gene>
<dbReference type="InterPro" id="IPR044742">
    <property type="entry name" value="DEAD/DEAH_RhlB"/>
</dbReference>
<dbReference type="SMART" id="SM01178">
    <property type="entry name" value="DUF4217"/>
    <property type="match status" value="1"/>
</dbReference>
<organism evidence="11 12">
    <name type="scientific">Babesia duncani</name>
    <dbReference type="NCBI Taxonomy" id="323732"/>
    <lineage>
        <taxon>Eukaryota</taxon>
        <taxon>Sar</taxon>
        <taxon>Alveolata</taxon>
        <taxon>Apicomplexa</taxon>
        <taxon>Aconoidasida</taxon>
        <taxon>Piroplasmida</taxon>
        <taxon>Babesiidae</taxon>
        <taxon>Babesia</taxon>
    </lineage>
</organism>
<feature type="domain" description="Helicase C-terminal" evidence="10">
    <location>
        <begin position="241"/>
        <end position="430"/>
    </location>
</feature>
<dbReference type="SUPFAM" id="SSF52540">
    <property type="entry name" value="P-loop containing nucleoside triphosphate hydrolases"/>
    <property type="match status" value="2"/>
</dbReference>
<dbReference type="PROSITE" id="PS51192">
    <property type="entry name" value="HELICASE_ATP_BIND_1"/>
    <property type="match status" value="1"/>
</dbReference>
<feature type="compositionally biased region" description="Basic and acidic residues" evidence="8">
    <location>
        <begin position="525"/>
        <end position="549"/>
    </location>
</feature>
<accession>A0AAD9UN95</accession>
<keyword evidence="4 6" id="KW-0067">ATP-binding</keyword>
<dbReference type="InterPro" id="IPR011545">
    <property type="entry name" value="DEAD/DEAH_box_helicase_dom"/>
</dbReference>
<protein>
    <recommendedName>
        <fullName evidence="7">ATP-dependent RNA helicase</fullName>
        <ecNumber evidence="7">3.6.4.13</ecNumber>
    </recommendedName>
</protein>
<dbReference type="EMBL" id="JALLKP010000004">
    <property type="protein sequence ID" value="KAK2195595.1"/>
    <property type="molecule type" value="Genomic_DNA"/>
</dbReference>
<dbReference type="GO" id="GO:0003723">
    <property type="term" value="F:RNA binding"/>
    <property type="evidence" value="ECO:0007669"/>
    <property type="project" value="UniProtKB-UniRule"/>
</dbReference>
<dbReference type="CDD" id="cd18787">
    <property type="entry name" value="SF2_C_DEAD"/>
    <property type="match status" value="1"/>
</dbReference>
<evidence type="ECO:0000259" key="10">
    <source>
        <dbReference type="PROSITE" id="PS51194"/>
    </source>
</evidence>
<keyword evidence="5 7" id="KW-0694">RNA-binding</keyword>
<evidence type="ECO:0000256" key="2">
    <source>
        <dbReference type="ARBA" id="ARBA00022801"/>
    </source>
</evidence>
<dbReference type="CDD" id="cd00268">
    <property type="entry name" value="DEADc"/>
    <property type="match status" value="1"/>
</dbReference>
<evidence type="ECO:0000256" key="6">
    <source>
        <dbReference type="RuleBase" id="RU000492"/>
    </source>
</evidence>
<keyword evidence="1 6" id="KW-0547">Nucleotide-binding</keyword>
<dbReference type="SMART" id="SM00490">
    <property type="entry name" value="HELICc"/>
    <property type="match status" value="1"/>
</dbReference>
<comment type="catalytic activity">
    <reaction evidence="7">
        <text>ATP + H2O = ADP + phosphate + H(+)</text>
        <dbReference type="Rhea" id="RHEA:13065"/>
        <dbReference type="ChEBI" id="CHEBI:15377"/>
        <dbReference type="ChEBI" id="CHEBI:15378"/>
        <dbReference type="ChEBI" id="CHEBI:30616"/>
        <dbReference type="ChEBI" id="CHEBI:43474"/>
        <dbReference type="ChEBI" id="CHEBI:456216"/>
        <dbReference type="EC" id="3.6.4.13"/>
    </reaction>
</comment>
<dbReference type="InterPro" id="IPR000629">
    <property type="entry name" value="RNA-helicase_DEAD-box_CS"/>
</dbReference>
<evidence type="ECO:0000256" key="4">
    <source>
        <dbReference type="ARBA" id="ARBA00022840"/>
    </source>
</evidence>
<feature type="region of interest" description="Disordered" evidence="8">
    <location>
        <begin position="584"/>
        <end position="617"/>
    </location>
</feature>
<dbReference type="PROSITE" id="PS00039">
    <property type="entry name" value="DEAD_ATP_HELICASE"/>
    <property type="match status" value="1"/>
</dbReference>
<dbReference type="Proteomes" id="UP001214638">
    <property type="component" value="Unassembled WGS sequence"/>
</dbReference>
<dbReference type="GO" id="GO:0003724">
    <property type="term" value="F:RNA helicase activity"/>
    <property type="evidence" value="ECO:0007669"/>
    <property type="project" value="UniProtKB-EC"/>
</dbReference>
<dbReference type="RefSeq" id="XP_067802438.1">
    <property type="nucleotide sequence ID" value="XM_067948287.1"/>
</dbReference>
<dbReference type="InterPro" id="IPR025313">
    <property type="entry name" value="SPB4-like_CTE"/>
</dbReference>
<name>A0AAD9UN95_9APIC</name>
<dbReference type="AlphaFoldDB" id="A0AAD9UN95"/>
<comment type="caution">
    <text evidence="11">The sequence shown here is derived from an EMBL/GenBank/DDBJ whole genome shotgun (WGS) entry which is preliminary data.</text>
</comment>
<dbReference type="GO" id="GO:0005524">
    <property type="term" value="F:ATP binding"/>
    <property type="evidence" value="ECO:0007669"/>
    <property type="project" value="UniProtKB-UniRule"/>
</dbReference>
<dbReference type="PANTHER" id="PTHR24031">
    <property type="entry name" value="RNA HELICASE"/>
    <property type="match status" value="1"/>
</dbReference>
<evidence type="ECO:0000256" key="1">
    <source>
        <dbReference type="ARBA" id="ARBA00022741"/>
    </source>
</evidence>
<dbReference type="Pfam" id="PF00270">
    <property type="entry name" value="DEAD"/>
    <property type="match status" value="1"/>
</dbReference>
<sequence length="659" mass="74516">MASLNDESNSVELTSEKFEDLDLDSRVKKVLKTKGYIYLTRVQSKILPLALQGKNLVIQSPTGSGKTLCFLLPAIKLLFEEGYSGNLPGDISLLGCVCLAPTRELASQSAIQMRDLATPLKLNAGCCIGGIRDKYDKSTASRLHILTGTPGRVLALLSSKALSDTTNVKILVLDEADRLLDSGFRNSILEIVDLLPPSVQILLFSATIKSSLKELCSIMLQDGNYEFVCLGSDTGVLTESYLRQEFVVITQKLKLAALFHILSKSQNKRVLVFLPTCKQVRFVYEVFKRLIPAIPMTELHGKQSQLKRMDQFTKFAAKQEFGCIFTTDVAARGIDFPVINLIIQMDLPDSVDTYTHRVGRAGRLTIEGTRSFGRTVVFIQECEIDFLTRLRTNGIRLHDQTKLLIPLIMKRQEYVLRKLQSILAKESWIKEMAQRAIVAHLRYMVTRPVAPMNNLQLMEHIKDFSLSMGLPSAPNIQLQSDQPDAAPRKSKLAKLKDRIKQRQAAQPEPTDPQDEEDAESEEEILIERGDPEEDLTRYSEWRQSTKDPSIETEKALAVNRKRLRINRRGVAKLRGLQTIRETEEKHLVFSDDDDDDDDGLKANEYELPDPEQVSKGKADYLDRLKAKMQAVETEDRSREAARVNELHARRKKVEIYTQR</sequence>
<dbReference type="PROSITE" id="PS51194">
    <property type="entry name" value="HELICASE_CTER"/>
    <property type="match status" value="1"/>
</dbReference>
<keyword evidence="2 6" id="KW-0378">Hydrolase</keyword>
<dbReference type="GO" id="GO:0016787">
    <property type="term" value="F:hydrolase activity"/>
    <property type="evidence" value="ECO:0007669"/>
    <property type="project" value="UniProtKB-KW"/>
</dbReference>
<dbReference type="GeneID" id="94337569"/>
<dbReference type="InterPro" id="IPR014001">
    <property type="entry name" value="Helicase_ATP-bd"/>
</dbReference>
<evidence type="ECO:0000259" key="9">
    <source>
        <dbReference type="PROSITE" id="PS51192"/>
    </source>
</evidence>
<evidence type="ECO:0000256" key="3">
    <source>
        <dbReference type="ARBA" id="ARBA00022806"/>
    </source>
</evidence>
<dbReference type="Gene3D" id="3.40.50.300">
    <property type="entry name" value="P-loop containing nucleotide triphosphate hydrolases"/>
    <property type="match status" value="2"/>
</dbReference>
<comment type="domain">
    <text evidence="7">The Q motif is unique to and characteristic of the DEAD box family of RNA helicases and controls ATP binding and hydrolysis.</text>
</comment>
<evidence type="ECO:0000313" key="12">
    <source>
        <dbReference type="Proteomes" id="UP001214638"/>
    </source>
</evidence>
<feature type="region of interest" description="Disordered" evidence="8">
    <location>
        <begin position="475"/>
        <end position="549"/>
    </location>
</feature>
<comment type="similarity">
    <text evidence="6">Belongs to the DEAD box helicase family.</text>
</comment>
<feature type="domain" description="Helicase ATP-binding" evidence="9">
    <location>
        <begin position="47"/>
        <end position="226"/>
    </location>
</feature>
<dbReference type="EC" id="3.6.4.13" evidence="7"/>
<dbReference type="InterPro" id="IPR027417">
    <property type="entry name" value="P-loop_NTPase"/>
</dbReference>
<dbReference type="Pfam" id="PF00271">
    <property type="entry name" value="Helicase_C"/>
    <property type="match status" value="1"/>
</dbReference>
<dbReference type="InterPro" id="IPR001650">
    <property type="entry name" value="Helicase_C-like"/>
</dbReference>
<dbReference type="KEGG" id="bdw:94337569"/>
<comment type="function">
    <text evidence="7">RNA helicase.</text>
</comment>